<dbReference type="InterPro" id="IPR025110">
    <property type="entry name" value="AMP-bd_C"/>
</dbReference>
<dbReference type="GO" id="GO:0071766">
    <property type="term" value="P:Actinobacterium-type cell wall biogenesis"/>
    <property type="evidence" value="ECO:0007669"/>
    <property type="project" value="UniProtKB-ARBA"/>
</dbReference>
<comment type="similarity">
    <text evidence="1">Belongs to the ATP-dependent AMP-binding enzyme family.</text>
</comment>
<protein>
    <submittedName>
        <fullName evidence="7">Fatty acyl-AMP ligase</fullName>
    </submittedName>
</protein>
<dbReference type="InterPro" id="IPR000873">
    <property type="entry name" value="AMP-dep_synth/lig_dom"/>
</dbReference>
<evidence type="ECO:0000313" key="7">
    <source>
        <dbReference type="EMBL" id="QQE72800.1"/>
    </source>
</evidence>
<keyword evidence="2 7" id="KW-0436">Ligase</keyword>
<dbReference type="AlphaFoldDB" id="A0A7T5EHR5"/>
<dbReference type="PANTHER" id="PTHR22754">
    <property type="entry name" value="DISCO-INTERACTING PROTEIN 2 DIP2 -RELATED"/>
    <property type="match status" value="1"/>
</dbReference>
<sequence>MGQTGLVSPRVEDQFSTLVQMLQYRAEQMPDRLAFQYLLHGEEEGPSFTYRELDLRARSIGGYLRQKGLEGKRVLLLYHAGLDFIEAYFGCLYANVIAVPAYPPKGNHHMQRLQAIIHDSAASAVLTTSQVKESVTHSADSGGLHQIEWLANDAISAAEAASWSKPYADEETIAFLQYTSGSTGSPKGVMVTHGNLLHNFRSIQTSFALTEETPILSWLPLFHDLGLIGKVLLSVYTGSPAYLMSPLDFIQRPRRWPAAISKYRIYYSGGPNFAYDMTVRKTKPEEREQWDLSCWRVAMNGAEPIQSETLRRFAEAFEPSGFRLEYFHPGYGLAENTLMVSARGIQQRLGIYEVSKQALNDGYAAEPLDESDRKEVVGCGHTSTDQEVRIVHPDTRQTCGDNEVGEIWVKGKSAAKGYWDKPEVSREVFYAQTADGEDGPYLRTGDLGFTRNGEIIVTGRIKDMIIMHGQNHYPQDIEYTIETCDPIFRPNSSAAFTVDKDGEEVLIVVAEVHRKYWPVSRQTFAESKVSHRTPVVLEEIWTTARKAVAEAHELRLHELVLIKEQSIPKTSSGKIQRNACKQEYLSRSLSIWGEGAEQ</sequence>
<dbReference type="InterPro" id="IPR042099">
    <property type="entry name" value="ANL_N_sf"/>
</dbReference>
<dbReference type="EMBL" id="CP073708">
    <property type="protein sequence ID" value="QUO39878.1"/>
    <property type="molecule type" value="Genomic_DNA"/>
</dbReference>
<gene>
    <name evidence="7" type="ORF">JD108_12675</name>
    <name evidence="8" type="ORF">KDJ56_12620</name>
</gene>
<dbReference type="Proteomes" id="UP000677234">
    <property type="component" value="Chromosome"/>
</dbReference>
<evidence type="ECO:0000313" key="10">
    <source>
        <dbReference type="Proteomes" id="UP000677234"/>
    </source>
</evidence>
<dbReference type="PROSITE" id="PS00455">
    <property type="entry name" value="AMP_BINDING"/>
    <property type="match status" value="1"/>
</dbReference>
<dbReference type="FunFam" id="3.40.50.12780:FF:000013">
    <property type="entry name" value="Long-chain-fatty-acid--AMP ligase FadD32"/>
    <property type="match status" value="1"/>
</dbReference>
<accession>A0A7T5EHR5</accession>
<dbReference type="InterPro" id="IPR020845">
    <property type="entry name" value="AMP-binding_CS"/>
</dbReference>
<dbReference type="KEGG" id="bcop:JD108_12675"/>
<proteinExistence type="inferred from homology"/>
<feature type="domain" description="AMP-binding enzyme C-terminal" evidence="6">
    <location>
        <begin position="463"/>
        <end position="591"/>
    </location>
</feature>
<evidence type="ECO:0000259" key="6">
    <source>
        <dbReference type="Pfam" id="PF23024"/>
    </source>
</evidence>
<keyword evidence="4" id="KW-0443">Lipid metabolism</keyword>
<evidence type="ECO:0000256" key="3">
    <source>
        <dbReference type="ARBA" id="ARBA00022832"/>
    </source>
</evidence>
<dbReference type="Proteomes" id="UP000595847">
    <property type="component" value="Chromosome"/>
</dbReference>
<evidence type="ECO:0000256" key="4">
    <source>
        <dbReference type="ARBA" id="ARBA00023098"/>
    </source>
</evidence>
<dbReference type="RefSeq" id="WP_198826433.1">
    <property type="nucleotide sequence ID" value="NZ_CP066308.1"/>
</dbReference>
<evidence type="ECO:0000259" key="5">
    <source>
        <dbReference type="Pfam" id="PF00501"/>
    </source>
</evidence>
<dbReference type="Pfam" id="PF00501">
    <property type="entry name" value="AMP-binding"/>
    <property type="match status" value="1"/>
</dbReference>
<feature type="domain" description="AMP-dependent synthetase/ligase" evidence="5">
    <location>
        <begin position="23"/>
        <end position="419"/>
    </location>
</feature>
<name>A0A7T5EHR5_9BACL</name>
<dbReference type="SUPFAM" id="SSF56801">
    <property type="entry name" value="Acetyl-CoA synthetase-like"/>
    <property type="match status" value="1"/>
</dbReference>
<reference evidence="7 9" key="1">
    <citation type="submission" date="2020-12" db="EMBL/GenBank/DDBJ databases">
        <title>strain FJAT-54423T represents a novel species of the genus Brevibacillus.</title>
        <authorList>
            <person name="Tang R."/>
        </authorList>
    </citation>
    <scope>NUCLEOTIDE SEQUENCE [LARGE SCALE GENOMIC DNA]</scope>
    <source>
        <strain evidence="7 9">FJAT-54423</strain>
    </source>
</reference>
<dbReference type="InterPro" id="IPR045851">
    <property type="entry name" value="AMP-bd_C_sf"/>
</dbReference>
<evidence type="ECO:0000313" key="9">
    <source>
        <dbReference type="Proteomes" id="UP000595847"/>
    </source>
</evidence>
<dbReference type="EMBL" id="CP066308">
    <property type="protein sequence ID" value="QQE72800.1"/>
    <property type="molecule type" value="Genomic_DNA"/>
</dbReference>
<dbReference type="GO" id="GO:0005886">
    <property type="term" value="C:plasma membrane"/>
    <property type="evidence" value="ECO:0007669"/>
    <property type="project" value="TreeGrafter"/>
</dbReference>
<dbReference type="PANTHER" id="PTHR22754:SF32">
    <property type="entry name" value="DISCO-INTERACTING PROTEIN 2"/>
    <property type="match status" value="1"/>
</dbReference>
<dbReference type="CDD" id="cd05931">
    <property type="entry name" value="FAAL"/>
    <property type="match status" value="1"/>
</dbReference>
<dbReference type="Gene3D" id="3.30.300.30">
    <property type="match status" value="1"/>
</dbReference>
<dbReference type="GO" id="GO:0070566">
    <property type="term" value="F:adenylyltransferase activity"/>
    <property type="evidence" value="ECO:0007669"/>
    <property type="project" value="TreeGrafter"/>
</dbReference>
<dbReference type="GO" id="GO:0006633">
    <property type="term" value="P:fatty acid biosynthetic process"/>
    <property type="evidence" value="ECO:0007669"/>
    <property type="project" value="TreeGrafter"/>
</dbReference>
<dbReference type="InterPro" id="IPR040097">
    <property type="entry name" value="FAAL/FAAC"/>
</dbReference>
<dbReference type="Pfam" id="PF23024">
    <property type="entry name" value="AMP-dom_DIP2-like"/>
    <property type="match status" value="1"/>
</dbReference>
<organism evidence="7 9">
    <name type="scientific">Brevibacillus composti</name>
    <dbReference type="NCBI Taxonomy" id="2796470"/>
    <lineage>
        <taxon>Bacteria</taxon>
        <taxon>Bacillati</taxon>
        <taxon>Bacillota</taxon>
        <taxon>Bacilli</taxon>
        <taxon>Bacillales</taxon>
        <taxon>Paenibacillaceae</taxon>
        <taxon>Brevibacillus</taxon>
    </lineage>
</organism>
<evidence type="ECO:0000256" key="1">
    <source>
        <dbReference type="ARBA" id="ARBA00006432"/>
    </source>
</evidence>
<evidence type="ECO:0000313" key="8">
    <source>
        <dbReference type="EMBL" id="QUO39878.1"/>
    </source>
</evidence>
<keyword evidence="3" id="KW-0276">Fatty acid metabolism</keyword>
<keyword evidence="10" id="KW-1185">Reference proteome</keyword>
<reference evidence="8" key="2">
    <citation type="submission" date="2021-04" db="EMBL/GenBank/DDBJ databases">
        <title>Brevibacillus composti FJAT-54423, complete genome.</title>
        <authorList>
            <person name="Tang R."/>
        </authorList>
    </citation>
    <scope>NUCLEOTIDE SEQUENCE</scope>
    <source>
        <strain evidence="8">FJAT-54424</strain>
    </source>
</reference>
<dbReference type="Gene3D" id="3.40.50.12780">
    <property type="entry name" value="N-terminal domain of ligase-like"/>
    <property type="match status" value="1"/>
</dbReference>
<dbReference type="GO" id="GO:0016874">
    <property type="term" value="F:ligase activity"/>
    <property type="evidence" value="ECO:0007669"/>
    <property type="project" value="UniProtKB-KW"/>
</dbReference>
<evidence type="ECO:0000256" key="2">
    <source>
        <dbReference type="ARBA" id="ARBA00022598"/>
    </source>
</evidence>